<dbReference type="EMBL" id="CM046123">
    <property type="protein sequence ID" value="KAI8439063.1"/>
    <property type="molecule type" value="Genomic_DNA"/>
</dbReference>
<sequence>MAELAAPQMATNTLRINSPSKEDYGLESISEELPIVEPERPVFRSPQLRFSLNPALSPQRPAIPQAHKKPSVKFPIPRAVMGPKLPKMPAKKEPVMITVANAPARPVNPNVHKPPSGHDQNVTEERGKLRRGDLDISAYQLKVKILHLMEQVIYHTQDGNMVQVEEMAAKYHLTKQYRMAFICLKMDEVKNEMHAMLTYLEKHKK</sequence>
<gene>
    <name evidence="1" type="ORF">MSG28_012928</name>
</gene>
<evidence type="ECO:0000313" key="1">
    <source>
        <dbReference type="EMBL" id="KAI8439063.1"/>
    </source>
</evidence>
<accession>A0ACC0KRE8</accession>
<dbReference type="Proteomes" id="UP001064048">
    <property type="component" value="Chromosome 23"/>
</dbReference>
<evidence type="ECO:0000313" key="2">
    <source>
        <dbReference type="Proteomes" id="UP001064048"/>
    </source>
</evidence>
<name>A0ACC0KRE8_CHOFU</name>
<organism evidence="1 2">
    <name type="scientific">Choristoneura fumiferana</name>
    <name type="common">Spruce budworm moth</name>
    <name type="synonym">Archips fumiferana</name>
    <dbReference type="NCBI Taxonomy" id="7141"/>
    <lineage>
        <taxon>Eukaryota</taxon>
        <taxon>Metazoa</taxon>
        <taxon>Ecdysozoa</taxon>
        <taxon>Arthropoda</taxon>
        <taxon>Hexapoda</taxon>
        <taxon>Insecta</taxon>
        <taxon>Pterygota</taxon>
        <taxon>Neoptera</taxon>
        <taxon>Endopterygota</taxon>
        <taxon>Lepidoptera</taxon>
        <taxon>Glossata</taxon>
        <taxon>Ditrysia</taxon>
        <taxon>Tortricoidea</taxon>
        <taxon>Tortricidae</taxon>
        <taxon>Tortricinae</taxon>
        <taxon>Choristoneura</taxon>
    </lineage>
</organism>
<comment type="caution">
    <text evidence="1">The sequence shown here is derived from an EMBL/GenBank/DDBJ whole genome shotgun (WGS) entry which is preliminary data.</text>
</comment>
<proteinExistence type="predicted"/>
<keyword evidence="2" id="KW-1185">Reference proteome</keyword>
<protein>
    <submittedName>
        <fullName evidence="1">Uncharacterized protein</fullName>
    </submittedName>
</protein>
<reference evidence="1 2" key="1">
    <citation type="journal article" date="2022" name="Genome Biol. Evol.">
        <title>The Spruce Budworm Genome: Reconstructing the Evolutionary History of Antifreeze Proteins.</title>
        <authorList>
            <person name="Beliveau C."/>
            <person name="Gagne P."/>
            <person name="Picq S."/>
            <person name="Vernygora O."/>
            <person name="Keeling C.I."/>
            <person name="Pinkney K."/>
            <person name="Doucet D."/>
            <person name="Wen F."/>
            <person name="Johnston J.S."/>
            <person name="Maaroufi H."/>
            <person name="Boyle B."/>
            <person name="Laroche J."/>
            <person name="Dewar K."/>
            <person name="Juretic N."/>
            <person name="Blackburn G."/>
            <person name="Nisole A."/>
            <person name="Brunet B."/>
            <person name="Brandao M."/>
            <person name="Lumley L."/>
            <person name="Duan J."/>
            <person name="Quan G."/>
            <person name="Lucarotti C.J."/>
            <person name="Roe A.D."/>
            <person name="Sperling F.A.H."/>
            <person name="Levesque R.C."/>
            <person name="Cusson M."/>
        </authorList>
    </citation>
    <scope>NUCLEOTIDE SEQUENCE [LARGE SCALE GENOMIC DNA]</scope>
    <source>
        <strain evidence="1">Glfc:IPQL:Cfum</strain>
    </source>
</reference>